<evidence type="ECO:0000256" key="7">
    <source>
        <dbReference type="ARBA" id="ARBA00023136"/>
    </source>
</evidence>
<keyword evidence="4" id="KW-1003">Cell membrane</keyword>
<feature type="transmembrane region" description="Helical" evidence="8">
    <location>
        <begin position="446"/>
        <end position="469"/>
    </location>
</feature>
<dbReference type="InterPro" id="IPR004638">
    <property type="entry name" value="EmrB-like"/>
</dbReference>
<keyword evidence="6 8" id="KW-1133">Transmembrane helix</keyword>
<feature type="transmembrane region" description="Helical" evidence="8">
    <location>
        <begin position="308"/>
        <end position="330"/>
    </location>
</feature>
<keyword evidence="5 8" id="KW-0812">Transmembrane</keyword>
<keyword evidence="7 8" id="KW-0472">Membrane</keyword>
<keyword evidence="11" id="KW-1185">Reference proteome</keyword>
<feature type="transmembrane region" description="Helical" evidence="8">
    <location>
        <begin position="56"/>
        <end position="74"/>
    </location>
</feature>
<comment type="caution">
    <text evidence="10">The sequence shown here is derived from an EMBL/GenBank/DDBJ whole genome shotgun (WGS) entry which is preliminary data.</text>
</comment>
<feature type="transmembrane region" description="Helical" evidence="8">
    <location>
        <begin position="405"/>
        <end position="426"/>
    </location>
</feature>
<feature type="transmembrane region" description="Helical" evidence="8">
    <location>
        <begin position="207"/>
        <end position="226"/>
    </location>
</feature>
<keyword evidence="3" id="KW-0813">Transport</keyword>
<feature type="transmembrane region" description="Helical" evidence="8">
    <location>
        <begin position="363"/>
        <end position="384"/>
    </location>
</feature>
<feature type="transmembrane region" description="Helical" evidence="8">
    <location>
        <begin position="174"/>
        <end position="195"/>
    </location>
</feature>
<gene>
    <name evidence="10" type="ORF">ACFQ5M_03445</name>
</gene>
<dbReference type="NCBIfam" id="TIGR00711">
    <property type="entry name" value="efflux_EmrB"/>
    <property type="match status" value="1"/>
</dbReference>
<dbReference type="Proteomes" id="UP001597267">
    <property type="component" value="Unassembled WGS sequence"/>
</dbReference>
<dbReference type="Gene3D" id="1.20.1720.10">
    <property type="entry name" value="Multidrug resistance protein D"/>
    <property type="match status" value="1"/>
</dbReference>
<evidence type="ECO:0000256" key="1">
    <source>
        <dbReference type="ARBA" id="ARBA00004651"/>
    </source>
</evidence>
<reference evidence="11" key="1">
    <citation type="journal article" date="2019" name="Int. J. Syst. Evol. Microbiol.">
        <title>The Global Catalogue of Microorganisms (GCM) 10K type strain sequencing project: providing services to taxonomists for standard genome sequencing and annotation.</title>
        <authorList>
            <consortium name="The Broad Institute Genomics Platform"/>
            <consortium name="The Broad Institute Genome Sequencing Center for Infectious Disease"/>
            <person name="Wu L."/>
            <person name="Ma J."/>
        </authorList>
    </citation>
    <scope>NUCLEOTIDE SEQUENCE [LARGE SCALE GENOMIC DNA]</scope>
    <source>
        <strain evidence="11">CCM 8896</strain>
    </source>
</reference>
<dbReference type="CDD" id="cd17321">
    <property type="entry name" value="MFS_MMR_MDR_like"/>
    <property type="match status" value="1"/>
</dbReference>
<feature type="transmembrane region" description="Helical" evidence="8">
    <location>
        <begin position="337"/>
        <end position="357"/>
    </location>
</feature>
<feature type="transmembrane region" description="Helical" evidence="8">
    <location>
        <begin position="273"/>
        <end position="296"/>
    </location>
</feature>
<comment type="similarity">
    <text evidence="2">Belongs to the major facilitator superfamily. EmrB family.</text>
</comment>
<evidence type="ECO:0000313" key="11">
    <source>
        <dbReference type="Proteomes" id="UP001597267"/>
    </source>
</evidence>
<dbReference type="PANTHER" id="PTHR42718:SF9">
    <property type="entry name" value="MAJOR FACILITATOR SUPERFAMILY MULTIDRUG TRANSPORTER MFSC"/>
    <property type="match status" value="1"/>
</dbReference>
<feature type="transmembrane region" description="Helical" evidence="8">
    <location>
        <begin position="232"/>
        <end position="252"/>
    </location>
</feature>
<evidence type="ECO:0000256" key="8">
    <source>
        <dbReference type="SAM" id="Phobius"/>
    </source>
</evidence>
<evidence type="ECO:0000256" key="2">
    <source>
        <dbReference type="ARBA" id="ARBA00008537"/>
    </source>
</evidence>
<dbReference type="Gene3D" id="1.20.1250.20">
    <property type="entry name" value="MFS general substrate transporter like domains"/>
    <property type="match status" value="1"/>
</dbReference>
<feature type="transmembrane region" description="Helical" evidence="8">
    <location>
        <begin position="18"/>
        <end position="44"/>
    </location>
</feature>
<comment type="subcellular location">
    <subcellularLocation>
        <location evidence="1">Cell membrane</location>
        <topology evidence="1">Multi-pass membrane protein</topology>
    </subcellularLocation>
</comment>
<dbReference type="InterPro" id="IPR020846">
    <property type="entry name" value="MFS_dom"/>
</dbReference>
<evidence type="ECO:0000256" key="6">
    <source>
        <dbReference type="ARBA" id="ARBA00022989"/>
    </source>
</evidence>
<evidence type="ECO:0000259" key="9">
    <source>
        <dbReference type="PROSITE" id="PS50850"/>
    </source>
</evidence>
<dbReference type="PRINTS" id="PR01036">
    <property type="entry name" value="TCRTETB"/>
</dbReference>
<dbReference type="Pfam" id="PF07690">
    <property type="entry name" value="MFS_1"/>
    <property type="match status" value="1"/>
</dbReference>
<feature type="transmembrane region" description="Helical" evidence="8">
    <location>
        <begin position="144"/>
        <end position="168"/>
    </location>
</feature>
<protein>
    <submittedName>
        <fullName evidence="10">MFS transporter</fullName>
    </submittedName>
</protein>
<sequence>MAQVQSYVDDSDVQKHRWLILTAIGMFTFMATLDGSIVNIALPVMSKDLAIPLNQVEWVVSIYLIVICALLLLFGKIGDSFGKIKVFRWGTLLFVIGSILCGFNHSLWFLLFGRTVQAIGASMTMSTNNGIITEVFPISDRGKALGLIGSFVSLGSIAGPGIGGIILAHLPWGYIFWINIPIGVLTMILGHYVLPEDRFFDRKKTDVKGFLTFAIGIISFFLAVFIGQEIGFGQVLILGLWLVSLISFILFYRTERQAKDPLVSFHIFKNRNFTISLITALLIFIVNFFFNVVSPFYLQNARGLAPNYAGYIFMIFPIVQVVVAPLSGAISDKIGPYLLTVIGLVVILIAQIGYAFIQLQSPLWLFMILIGAVGLGNGIFQAPNNALIMSSVEKQDLGIAGGLNALARNMGMIIGIALATTVLFGAMSQKAGRHVTTYVAKSPELFIYGMHVVFILATVICAVATVVTINRWRKSRA</sequence>
<dbReference type="RefSeq" id="WP_225423657.1">
    <property type="nucleotide sequence ID" value="NZ_JBHTOP010000005.1"/>
</dbReference>
<dbReference type="PROSITE" id="PS50850">
    <property type="entry name" value="MFS"/>
    <property type="match status" value="1"/>
</dbReference>
<dbReference type="EMBL" id="JBHTOP010000005">
    <property type="protein sequence ID" value="MFD1671148.1"/>
    <property type="molecule type" value="Genomic_DNA"/>
</dbReference>
<dbReference type="SUPFAM" id="SSF103473">
    <property type="entry name" value="MFS general substrate transporter"/>
    <property type="match status" value="1"/>
</dbReference>
<evidence type="ECO:0000256" key="5">
    <source>
        <dbReference type="ARBA" id="ARBA00022692"/>
    </source>
</evidence>
<organism evidence="10 11">
    <name type="scientific">Agrilactobacillus yilanensis</name>
    <dbReference type="NCBI Taxonomy" id="2485997"/>
    <lineage>
        <taxon>Bacteria</taxon>
        <taxon>Bacillati</taxon>
        <taxon>Bacillota</taxon>
        <taxon>Bacilli</taxon>
        <taxon>Lactobacillales</taxon>
        <taxon>Lactobacillaceae</taxon>
        <taxon>Agrilactobacillus</taxon>
    </lineage>
</organism>
<proteinExistence type="inferred from homology"/>
<feature type="transmembrane region" description="Helical" evidence="8">
    <location>
        <begin position="86"/>
        <end position="105"/>
    </location>
</feature>
<accession>A0ABW4J674</accession>
<evidence type="ECO:0000256" key="4">
    <source>
        <dbReference type="ARBA" id="ARBA00022475"/>
    </source>
</evidence>
<name>A0ABW4J674_9LACO</name>
<dbReference type="InterPro" id="IPR011701">
    <property type="entry name" value="MFS"/>
</dbReference>
<evidence type="ECO:0000313" key="10">
    <source>
        <dbReference type="EMBL" id="MFD1671148.1"/>
    </source>
</evidence>
<feature type="transmembrane region" description="Helical" evidence="8">
    <location>
        <begin position="111"/>
        <end position="132"/>
    </location>
</feature>
<dbReference type="InterPro" id="IPR036259">
    <property type="entry name" value="MFS_trans_sf"/>
</dbReference>
<evidence type="ECO:0000256" key="3">
    <source>
        <dbReference type="ARBA" id="ARBA00022448"/>
    </source>
</evidence>
<feature type="domain" description="Major facilitator superfamily (MFS) profile" evidence="9">
    <location>
        <begin position="20"/>
        <end position="476"/>
    </location>
</feature>
<dbReference type="PANTHER" id="PTHR42718">
    <property type="entry name" value="MAJOR FACILITATOR SUPERFAMILY MULTIDRUG TRANSPORTER MFSC"/>
    <property type="match status" value="1"/>
</dbReference>